<dbReference type="PROSITE" id="PS50850">
    <property type="entry name" value="MFS"/>
    <property type="match status" value="2"/>
</dbReference>
<feature type="transmembrane region" description="Helical" evidence="10">
    <location>
        <begin position="328"/>
        <end position="349"/>
    </location>
</feature>
<evidence type="ECO:0000256" key="7">
    <source>
        <dbReference type="ARBA" id="ARBA00038075"/>
    </source>
</evidence>
<dbReference type="Proteomes" id="UP000245697">
    <property type="component" value="Unassembled WGS sequence"/>
</dbReference>
<sequence>MRAALADRRPLHVPAFRRWWVASLVTAVGGSFSVVAVPAQLYAMTGTSAALGGSAILSFAGLVIGALTAGTLADRWDRRVVLLAAQSGLAATYAGLWVQASLDGPLPILLALVTCQGLTFGAISTTAGAVLPRLLPAELLAAANSLNSLVRYGGWILGPLLGGLLIPVAGLNTLYLCDAAALLAVLWAVLRLPPMPPTAQTPRPAASTPRPAASSASGDGSVEQSRPVAAAGGSLVQSRPAAAAGGSQDGSVAQSWPAAAAVECRDGSVAQSPVSAAAGASRDGSVVRSRPSTAAGGSRDGSVAGVDRSARAGRGLRGGLRHLRTSRLLMAVLAVDLAAMVLGMPVVLFPELARHTYGDPVGGGPVLGLFYAAYPAGVIMAGLFSGRFTRVRRPGRTMAFAAMAWGATVILLGLTTHLWVALAALVLGGAVNFVLSTHRNAITQAHTDDALLGRVQGLLTVVLTGGPQLANLLHGAAGAVIGPRPAIIAGGLLTIVAVAATVRAAPELSTVEQTHQSTA</sequence>
<dbReference type="AlphaFoldDB" id="A0A316FAZ1"/>
<dbReference type="InterPro" id="IPR020846">
    <property type="entry name" value="MFS_dom"/>
</dbReference>
<dbReference type="OrthoDB" id="5494559at2"/>
<evidence type="ECO:0000256" key="5">
    <source>
        <dbReference type="ARBA" id="ARBA00022989"/>
    </source>
</evidence>
<comment type="caution">
    <text evidence="12">The sequence shown here is derived from an EMBL/GenBank/DDBJ whole genome shotgun (WGS) entry which is preliminary data.</text>
</comment>
<dbReference type="PANTHER" id="PTHR23513:SF9">
    <property type="entry name" value="ENTEROBACTIN EXPORTER ENTS"/>
    <property type="match status" value="1"/>
</dbReference>
<dbReference type="Gene3D" id="1.20.1250.20">
    <property type="entry name" value="MFS general substrate transporter like domains"/>
    <property type="match status" value="1"/>
</dbReference>
<keyword evidence="2" id="KW-0813">Transport</keyword>
<dbReference type="PANTHER" id="PTHR23513">
    <property type="entry name" value="INTEGRAL MEMBRANE EFFLUX PROTEIN-RELATED"/>
    <property type="match status" value="1"/>
</dbReference>
<keyword evidence="3" id="KW-1003">Cell membrane</keyword>
<dbReference type="EMBL" id="QGGR01000010">
    <property type="protein sequence ID" value="PWK46098.1"/>
    <property type="molecule type" value="Genomic_DNA"/>
</dbReference>
<evidence type="ECO:0000256" key="6">
    <source>
        <dbReference type="ARBA" id="ARBA00023136"/>
    </source>
</evidence>
<evidence type="ECO:0000313" key="12">
    <source>
        <dbReference type="EMBL" id="PWK46098.1"/>
    </source>
</evidence>
<proteinExistence type="inferred from homology"/>
<comment type="subcellular location">
    <subcellularLocation>
        <location evidence="1">Cell inner membrane</location>
        <topology evidence="1">Multi-pass membrane protein</topology>
    </subcellularLocation>
</comment>
<feature type="domain" description="Major facilitator superfamily (MFS) profile" evidence="11">
    <location>
        <begin position="1"/>
        <end position="196"/>
    </location>
</feature>
<dbReference type="RefSeq" id="WP_109595452.1">
    <property type="nucleotide sequence ID" value="NZ_BONA01000055.1"/>
</dbReference>
<evidence type="ECO:0000256" key="3">
    <source>
        <dbReference type="ARBA" id="ARBA00022475"/>
    </source>
</evidence>
<comment type="similarity">
    <text evidence="7">Belongs to the major facilitator superfamily. Drug:H(+) antiporter-3 (DHA3) (TC 2.A.1.21) family.</text>
</comment>
<feature type="transmembrane region" description="Helical" evidence="10">
    <location>
        <begin position="369"/>
        <end position="388"/>
    </location>
</feature>
<reference evidence="12 13" key="1">
    <citation type="submission" date="2018-05" db="EMBL/GenBank/DDBJ databases">
        <title>Genomic Encyclopedia of Archaeal and Bacterial Type Strains, Phase II (KMG-II): from individual species to whole genera.</title>
        <authorList>
            <person name="Goeker M."/>
        </authorList>
    </citation>
    <scope>NUCLEOTIDE SEQUENCE [LARGE SCALE GENOMIC DNA]</scope>
    <source>
        <strain evidence="12 13">DSM 45184</strain>
    </source>
</reference>
<evidence type="ECO:0000259" key="11">
    <source>
        <dbReference type="PROSITE" id="PS50850"/>
    </source>
</evidence>
<feature type="transmembrane region" description="Helical" evidence="10">
    <location>
        <begin position="20"/>
        <end position="43"/>
    </location>
</feature>
<keyword evidence="5 10" id="KW-1133">Transmembrane helix</keyword>
<evidence type="ECO:0000256" key="9">
    <source>
        <dbReference type="SAM" id="MobiDB-lite"/>
    </source>
</evidence>
<dbReference type="CDD" id="cd06173">
    <property type="entry name" value="MFS_MefA_like"/>
    <property type="match status" value="1"/>
</dbReference>
<evidence type="ECO:0000313" key="13">
    <source>
        <dbReference type="Proteomes" id="UP000245697"/>
    </source>
</evidence>
<feature type="compositionally biased region" description="Low complexity" evidence="9">
    <location>
        <begin position="200"/>
        <end position="217"/>
    </location>
</feature>
<dbReference type="InterPro" id="IPR036259">
    <property type="entry name" value="MFS_trans_sf"/>
</dbReference>
<feature type="transmembrane region" description="Helical" evidence="10">
    <location>
        <begin position="149"/>
        <end position="167"/>
    </location>
</feature>
<protein>
    <recommendedName>
        <fullName evidence="8">Multidrug efflux pump Tap</fullName>
    </recommendedName>
</protein>
<gene>
    <name evidence="12" type="ORF">BC793_11087</name>
</gene>
<dbReference type="GO" id="GO:0005886">
    <property type="term" value="C:plasma membrane"/>
    <property type="evidence" value="ECO:0007669"/>
    <property type="project" value="UniProtKB-SubCell"/>
</dbReference>
<evidence type="ECO:0000256" key="2">
    <source>
        <dbReference type="ARBA" id="ARBA00022448"/>
    </source>
</evidence>
<dbReference type="SUPFAM" id="SSF103473">
    <property type="entry name" value="MFS general substrate transporter"/>
    <property type="match status" value="1"/>
</dbReference>
<evidence type="ECO:0000256" key="4">
    <source>
        <dbReference type="ARBA" id="ARBA00022692"/>
    </source>
</evidence>
<evidence type="ECO:0000256" key="1">
    <source>
        <dbReference type="ARBA" id="ARBA00004429"/>
    </source>
</evidence>
<accession>A0A316FAZ1</accession>
<evidence type="ECO:0000256" key="10">
    <source>
        <dbReference type="SAM" id="Phobius"/>
    </source>
</evidence>
<keyword evidence="6 10" id="KW-0472">Membrane</keyword>
<feature type="transmembrane region" description="Helical" evidence="10">
    <location>
        <begin position="395"/>
        <end position="412"/>
    </location>
</feature>
<dbReference type="GO" id="GO:0022857">
    <property type="term" value="F:transmembrane transporter activity"/>
    <property type="evidence" value="ECO:0007669"/>
    <property type="project" value="InterPro"/>
</dbReference>
<feature type="transmembrane region" description="Helical" evidence="10">
    <location>
        <begin position="80"/>
        <end position="100"/>
    </location>
</feature>
<evidence type="ECO:0000256" key="8">
    <source>
        <dbReference type="ARBA" id="ARBA00040914"/>
    </source>
</evidence>
<feature type="transmembrane region" description="Helical" evidence="10">
    <location>
        <begin position="49"/>
        <end position="73"/>
    </location>
</feature>
<dbReference type="InterPro" id="IPR011701">
    <property type="entry name" value="MFS"/>
</dbReference>
<feature type="region of interest" description="Disordered" evidence="9">
    <location>
        <begin position="198"/>
        <end position="233"/>
    </location>
</feature>
<keyword evidence="13" id="KW-1185">Reference proteome</keyword>
<name>A0A316FAZ1_9ACTN</name>
<keyword evidence="4 10" id="KW-0812">Transmembrane</keyword>
<organism evidence="12 13">
    <name type="scientific">Actinoplanes xinjiangensis</name>
    <dbReference type="NCBI Taxonomy" id="512350"/>
    <lineage>
        <taxon>Bacteria</taxon>
        <taxon>Bacillati</taxon>
        <taxon>Actinomycetota</taxon>
        <taxon>Actinomycetes</taxon>
        <taxon>Micromonosporales</taxon>
        <taxon>Micromonosporaceae</taxon>
        <taxon>Actinoplanes</taxon>
    </lineage>
</organism>
<feature type="domain" description="Major facilitator superfamily (MFS) profile" evidence="11">
    <location>
        <begin position="327"/>
        <end position="519"/>
    </location>
</feature>
<dbReference type="Pfam" id="PF07690">
    <property type="entry name" value="MFS_1"/>
    <property type="match status" value="1"/>
</dbReference>
<feature type="region of interest" description="Disordered" evidence="9">
    <location>
        <begin position="273"/>
        <end position="308"/>
    </location>
</feature>